<dbReference type="AlphaFoldDB" id="A0A093RS57"/>
<evidence type="ECO:0000256" key="3">
    <source>
        <dbReference type="ARBA" id="ARBA00023163"/>
    </source>
</evidence>
<proteinExistence type="predicted"/>
<dbReference type="Gene3D" id="3.40.50.2300">
    <property type="match status" value="2"/>
</dbReference>
<keyword evidence="2" id="KW-0238">DNA-binding</keyword>
<dbReference type="Pfam" id="PF13377">
    <property type="entry name" value="Peripla_BP_3"/>
    <property type="match status" value="1"/>
</dbReference>
<dbReference type="CDD" id="cd01392">
    <property type="entry name" value="HTH_LacI"/>
    <property type="match status" value="1"/>
</dbReference>
<reference evidence="7 8" key="1">
    <citation type="submission" date="2014-08" db="EMBL/GenBank/DDBJ databases">
        <title>Genome sequences of NCPPB Pectobacterium isolates.</title>
        <authorList>
            <person name="Glover R.H."/>
            <person name="Sapp M."/>
            <person name="Elphinstone J."/>
        </authorList>
    </citation>
    <scope>NUCLEOTIDE SEQUENCE [LARGE SCALE GENOMIC DNA]</scope>
    <source>
        <strain evidence="6 7">NCPPB 2793</strain>
        <strain evidence="5 8">NCPPB 2795</strain>
    </source>
</reference>
<dbReference type="OrthoDB" id="5681588at2"/>
<dbReference type="PRINTS" id="PR00036">
    <property type="entry name" value="HTHLACI"/>
</dbReference>
<keyword evidence="7" id="KW-1185">Reference proteome</keyword>
<evidence type="ECO:0000313" key="5">
    <source>
        <dbReference type="EMBL" id="KFX05972.1"/>
    </source>
</evidence>
<dbReference type="InterPro" id="IPR028082">
    <property type="entry name" value="Peripla_BP_I"/>
</dbReference>
<dbReference type="eggNOG" id="COG1609">
    <property type="taxonomic scope" value="Bacteria"/>
</dbReference>
<dbReference type="PANTHER" id="PTHR30146">
    <property type="entry name" value="LACI-RELATED TRANSCRIPTIONAL REPRESSOR"/>
    <property type="match status" value="1"/>
</dbReference>
<dbReference type="PANTHER" id="PTHR30146:SF149">
    <property type="entry name" value="HTH-TYPE TRANSCRIPTIONAL REGULATOR EBGR"/>
    <property type="match status" value="1"/>
</dbReference>
<protein>
    <submittedName>
        <fullName evidence="5">LacI family transcriptional regulator</fullName>
    </submittedName>
</protein>
<dbReference type="Proteomes" id="UP000032874">
    <property type="component" value="Unassembled WGS sequence"/>
</dbReference>
<dbReference type="SUPFAM" id="SSF47413">
    <property type="entry name" value="lambda repressor-like DNA-binding domains"/>
    <property type="match status" value="1"/>
</dbReference>
<dbReference type="SMART" id="SM00354">
    <property type="entry name" value="HTH_LACI"/>
    <property type="match status" value="1"/>
</dbReference>
<evidence type="ECO:0000259" key="4">
    <source>
        <dbReference type="PROSITE" id="PS50932"/>
    </source>
</evidence>
<comment type="caution">
    <text evidence="5">The sequence shown here is derived from an EMBL/GenBank/DDBJ whole genome shotgun (WGS) entry which is preliminary data.</text>
</comment>
<dbReference type="InterPro" id="IPR046335">
    <property type="entry name" value="LacI/GalR-like_sensor"/>
</dbReference>
<evidence type="ECO:0000256" key="1">
    <source>
        <dbReference type="ARBA" id="ARBA00023015"/>
    </source>
</evidence>
<dbReference type="InterPro" id="IPR010982">
    <property type="entry name" value="Lambda_DNA-bd_dom_sf"/>
</dbReference>
<dbReference type="EMBL" id="JQHM01000002">
    <property type="protein sequence ID" value="KFX05972.1"/>
    <property type="molecule type" value="Genomic_DNA"/>
</dbReference>
<dbReference type="GO" id="GO:0003700">
    <property type="term" value="F:DNA-binding transcription factor activity"/>
    <property type="evidence" value="ECO:0007669"/>
    <property type="project" value="TreeGrafter"/>
</dbReference>
<keyword evidence="3" id="KW-0804">Transcription</keyword>
<evidence type="ECO:0000256" key="2">
    <source>
        <dbReference type="ARBA" id="ARBA00023125"/>
    </source>
</evidence>
<dbReference type="STRING" id="55207.KP22_08935"/>
<dbReference type="Proteomes" id="UP000032869">
    <property type="component" value="Unassembled WGS sequence"/>
</dbReference>
<dbReference type="GO" id="GO:0000976">
    <property type="term" value="F:transcription cis-regulatory region binding"/>
    <property type="evidence" value="ECO:0007669"/>
    <property type="project" value="TreeGrafter"/>
</dbReference>
<dbReference type="CDD" id="cd01544">
    <property type="entry name" value="PBP1_GalR"/>
    <property type="match status" value="1"/>
</dbReference>
<keyword evidence="1" id="KW-0805">Transcription regulation</keyword>
<dbReference type="EMBL" id="JQHL01000003">
    <property type="protein sequence ID" value="KFX20461.1"/>
    <property type="molecule type" value="Genomic_DNA"/>
</dbReference>
<feature type="domain" description="HTH lacI-type" evidence="4">
    <location>
        <begin position="2"/>
        <end position="59"/>
    </location>
</feature>
<accession>A0A093RS57</accession>
<name>A0A093RS57_9GAMM</name>
<gene>
    <name evidence="6" type="ORF">JV35_10185</name>
    <name evidence="5" type="ORF">KP22_08935</name>
</gene>
<dbReference type="PROSITE" id="PS50932">
    <property type="entry name" value="HTH_LACI_2"/>
    <property type="match status" value="1"/>
</dbReference>
<dbReference type="Pfam" id="PF00356">
    <property type="entry name" value="LacI"/>
    <property type="match status" value="1"/>
</dbReference>
<evidence type="ECO:0000313" key="8">
    <source>
        <dbReference type="Proteomes" id="UP000032874"/>
    </source>
</evidence>
<dbReference type="Gene3D" id="1.10.260.40">
    <property type="entry name" value="lambda repressor-like DNA-binding domains"/>
    <property type="match status" value="1"/>
</dbReference>
<evidence type="ECO:0000313" key="6">
    <source>
        <dbReference type="EMBL" id="KFX20461.1"/>
    </source>
</evidence>
<dbReference type="SUPFAM" id="SSF53822">
    <property type="entry name" value="Periplasmic binding protein-like I"/>
    <property type="match status" value="1"/>
</dbReference>
<dbReference type="RefSeq" id="WP_039303650.1">
    <property type="nucleotide sequence ID" value="NZ_JAODTE010000006.1"/>
</dbReference>
<evidence type="ECO:0000313" key="7">
    <source>
        <dbReference type="Proteomes" id="UP000032869"/>
    </source>
</evidence>
<dbReference type="InterPro" id="IPR000843">
    <property type="entry name" value="HTH_LacI"/>
</dbReference>
<organism evidence="5 8">
    <name type="scientific">Pectobacterium betavasculorum</name>
    <dbReference type="NCBI Taxonomy" id="55207"/>
    <lineage>
        <taxon>Bacteria</taxon>
        <taxon>Pseudomonadati</taxon>
        <taxon>Pseudomonadota</taxon>
        <taxon>Gammaproteobacteria</taxon>
        <taxon>Enterobacterales</taxon>
        <taxon>Pectobacteriaceae</taxon>
        <taxon>Pectobacterium</taxon>
    </lineage>
</organism>
<sequence length="345" mass="39092">MTTIRDIAQKAGVAASTVSRVLNNDPSLSVTKEKRQLIKNIAHELAYLSPTQRKQQKKKLENSLVVRSHFKMDNDNLLHLAVVHFLTPSEELNDPYFTAMRIGIENRCHHFAISLRNIFTTNLSSNSHTLSQAQAIICVGHFSDDDIALIYSLNKNLIFIDSAPLDKKCDAVIFDREAAAREVLHYIVKSGAERPAFIGNNESRLHVFQEITQKYGIYHESRCKVSQLFSIASGYQAMNELLQQKEWPDVVFAATDIIAIGVYRAIQEKGISIPRQIKVIGMNDIPMAQHLNPSLTTMRLYPTEMGEAAVDLFLELVAGRYYKKHVQIGYEMVWRESFTLNDALL</sequence>